<evidence type="ECO:0000256" key="2">
    <source>
        <dbReference type="SAM" id="Phobius"/>
    </source>
</evidence>
<feature type="transmembrane region" description="Helical" evidence="2">
    <location>
        <begin position="182"/>
        <end position="203"/>
    </location>
</feature>
<evidence type="ECO:0000256" key="1">
    <source>
        <dbReference type="SAM" id="MobiDB-lite"/>
    </source>
</evidence>
<organism evidence="3 4">
    <name type="scientific">Effrenium voratum</name>
    <dbReference type="NCBI Taxonomy" id="2562239"/>
    <lineage>
        <taxon>Eukaryota</taxon>
        <taxon>Sar</taxon>
        <taxon>Alveolata</taxon>
        <taxon>Dinophyceae</taxon>
        <taxon>Suessiales</taxon>
        <taxon>Symbiodiniaceae</taxon>
        <taxon>Effrenium</taxon>
    </lineage>
</organism>
<sequence length="506" mass="56018">MDLLLSQFEEHQRQLTSMHERLILLASQQPGSPRPNVRRSEPGMRRKSQITMNSGNSTQVIEKVGTLRKMESQLLRELGGSFSKDLAQFSSSGPTEKRKRSSVASLVSVDESNATESQATSHITAATRVLGLESPRMRATASRMGAMNRETQTHILHEHSLTDLEMPETGFGFHVLLRRSRLMCFAVALPWLGHVAACIAWPAMGQHLPMSSFNFISANLYAVLAITCGLMLSRALHSCDMVLAIQRLHMFVADFEVKWQGVSGQEWRKYALAWLFVVGFEAGSRAMQLNLEDADGQAWVYTTHAVSLLSFAISSAVLLLVAYVQSHLLLGLDKSLDCWCFQIVNSPDFALGVQNWNAMQALLKCVSRELEGSFLALQSLACLGFIFFIGCSITLTFGTDFQVLPVCIELLHAMPLPVLYLLSIRVCAHGASLTEKSRSIPAFVNQIPTRNCINQERSYLVRFILDSSAGFSVRDVKLTQELFMKQVGLLAALVSGIVGVLSRVYV</sequence>
<proteinExistence type="predicted"/>
<accession>A0AA36ICE1</accession>
<feature type="transmembrane region" description="Helical" evidence="2">
    <location>
        <begin position="215"/>
        <end position="233"/>
    </location>
</feature>
<reference evidence="3" key="1">
    <citation type="submission" date="2023-08" db="EMBL/GenBank/DDBJ databases">
        <authorList>
            <person name="Chen Y."/>
            <person name="Shah S."/>
            <person name="Dougan E. K."/>
            <person name="Thang M."/>
            <person name="Chan C."/>
        </authorList>
    </citation>
    <scope>NUCLEOTIDE SEQUENCE</scope>
</reference>
<name>A0AA36ICE1_9DINO</name>
<feature type="transmembrane region" description="Helical" evidence="2">
    <location>
        <begin position="374"/>
        <end position="397"/>
    </location>
</feature>
<keyword evidence="2" id="KW-0812">Transmembrane</keyword>
<protein>
    <submittedName>
        <fullName evidence="3">Uncharacterized protein</fullName>
    </submittedName>
</protein>
<feature type="transmembrane region" description="Helical" evidence="2">
    <location>
        <begin position="299"/>
        <end position="324"/>
    </location>
</feature>
<evidence type="ECO:0000313" key="4">
    <source>
        <dbReference type="Proteomes" id="UP001178507"/>
    </source>
</evidence>
<feature type="transmembrane region" description="Helical" evidence="2">
    <location>
        <begin position="403"/>
        <end position="422"/>
    </location>
</feature>
<evidence type="ECO:0000313" key="3">
    <source>
        <dbReference type="EMBL" id="CAJ1385040.1"/>
    </source>
</evidence>
<keyword evidence="2" id="KW-1133">Transmembrane helix</keyword>
<dbReference type="Proteomes" id="UP001178507">
    <property type="component" value="Unassembled WGS sequence"/>
</dbReference>
<keyword evidence="2" id="KW-0472">Membrane</keyword>
<feature type="transmembrane region" description="Helical" evidence="2">
    <location>
        <begin position="270"/>
        <end position="287"/>
    </location>
</feature>
<feature type="region of interest" description="Disordered" evidence="1">
    <location>
        <begin position="28"/>
        <end position="51"/>
    </location>
</feature>
<gene>
    <name evidence="3" type="ORF">EVOR1521_LOCUS11734</name>
</gene>
<keyword evidence="4" id="KW-1185">Reference proteome</keyword>
<dbReference type="EMBL" id="CAUJNA010001185">
    <property type="protein sequence ID" value="CAJ1385040.1"/>
    <property type="molecule type" value="Genomic_DNA"/>
</dbReference>
<comment type="caution">
    <text evidence="3">The sequence shown here is derived from an EMBL/GenBank/DDBJ whole genome shotgun (WGS) entry which is preliminary data.</text>
</comment>
<dbReference type="AlphaFoldDB" id="A0AA36ICE1"/>
<feature type="transmembrane region" description="Helical" evidence="2">
    <location>
        <begin position="487"/>
        <end position="505"/>
    </location>
</feature>